<organism evidence="1 2">
    <name type="scientific">Bauhinia variegata</name>
    <name type="common">Purple orchid tree</name>
    <name type="synonym">Phanera variegata</name>
    <dbReference type="NCBI Taxonomy" id="167791"/>
    <lineage>
        <taxon>Eukaryota</taxon>
        <taxon>Viridiplantae</taxon>
        <taxon>Streptophyta</taxon>
        <taxon>Embryophyta</taxon>
        <taxon>Tracheophyta</taxon>
        <taxon>Spermatophyta</taxon>
        <taxon>Magnoliopsida</taxon>
        <taxon>eudicotyledons</taxon>
        <taxon>Gunneridae</taxon>
        <taxon>Pentapetalae</taxon>
        <taxon>rosids</taxon>
        <taxon>fabids</taxon>
        <taxon>Fabales</taxon>
        <taxon>Fabaceae</taxon>
        <taxon>Cercidoideae</taxon>
        <taxon>Cercideae</taxon>
        <taxon>Bauhiniinae</taxon>
        <taxon>Bauhinia</taxon>
    </lineage>
</organism>
<gene>
    <name evidence="1" type="ORF">L6164_006879</name>
</gene>
<name>A0ACB9PVZ5_BAUVA</name>
<protein>
    <submittedName>
        <fullName evidence="1">Uncharacterized protein</fullName>
    </submittedName>
</protein>
<comment type="caution">
    <text evidence="1">The sequence shown here is derived from an EMBL/GenBank/DDBJ whole genome shotgun (WGS) entry which is preliminary data.</text>
</comment>
<evidence type="ECO:0000313" key="2">
    <source>
        <dbReference type="Proteomes" id="UP000828941"/>
    </source>
</evidence>
<dbReference type="EMBL" id="CM039428">
    <property type="protein sequence ID" value="KAI4352648.1"/>
    <property type="molecule type" value="Genomic_DNA"/>
</dbReference>
<evidence type="ECO:0000313" key="1">
    <source>
        <dbReference type="EMBL" id="KAI4352648.1"/>
    </source>
</evidence>
<proteinExistence type="predicted"/>
<dbReference type="Proteomes" id="UP000828941">
    <property type="component" value="Chromosome 3"/>
</dbReference>
<reference evidence="1 2" key="1">
    <citation type="journal article" date="2022" name="DNA Res.">
        <title>Chromosomal-level genome assembly of the orchid tree Bauhinia variegata (Leguminosae; Cercidoideae) supports the allotetraploid origin hypothesis of Bauhinia.</title>
        <authorList>
            <person name="Zhong Y."/>
            <person name="Chen Y."/>
            <person name="Zheng D."/>
            <person name="Pang J."/>
            <person name="Liu Y."/>
            <person name="Luo S."/>
            <person name="Meng S."/>
            <person name="Qian L."/>
            <person name="Wei D."/>
            <person name="Dai S."/>
            <person name="Zhou R."/>
        </authorList>
    </citation>
    <scope>NUCLEOTIDE SEQUENCE [LARGE SCALE GENOMIC DNA]</scope>
    <source>
        <strain evidence="1">BV-YZ2020</strain>
    </source>
</reference>
<keyword evidence="2" id="KW-1185">Reference proteome</keyword>
<sequence length="1047" mass="119257">MGRNSSAPFPPEIDDTGGGNGSAGNDVGLHSIRDRFPFKRNSTHHRDRSRTSFDRQLPRTSNRSHHHRFYRKGLVSFFPFKGKSGFYVMIIFAVFLFSLASMVLQSSIMSVFRQGSDRGRLLMQGFKFGSTLKFVPGRISERFLLGDGLDRVRSQPRIGIRSPRIALILGNTKKDPQSLMLVTVVKNLQKLGYVFKIFALGNAKAHSIWDEIDGGLSFLGPEQQGQIDWLIFEGVILASLEAKEAVSSLMQEPFCSVPLIWIIQEDNLSSRLQVYQEMGWSHLVSHWTSAFSRANVVVFPDFTFPMLYSVLDTGNFFVIPGSPIDVWAAESYMKTHSKEKLREFNGFGEDDLLVLVVGSSIFYGNLSWDYAVAMHTIGPLLTKYARRNDEAGSFKFLFLCGNSSDSYDDALEEVASRLGLPHGSVRHYGLNGDVNGLLLMADIVLYGSAQDVQGFPPLLIRAMTFAIPVIVPDFPVLRKYVVDGVHGIFYSKHNPDALMNAFSLLLSNGKLSKFAQDVASSGRQLSKNVLALECITGYARLLENVLSFPSDAVLPSPVSQLQQEAWEWDLLNNELDLSADMLEIDDDSMIGKVSIVYTLEKELASLNYSTSISDNHTEGQIQDIPTELDWDILREIERSEENEFLEMEEVDERMEKAAGVWDEIYRNARKSEKLKFEANERDEGELERTGQPVCIYEIYNGAGTWSFLHHGSLYRGLSLSRRAQRQRSDDVDAVSRLPLLNNTYYRDILCEMGGMLAIANRVDGIHRRPWIGFQSWRAAGRKVSLSVEAEKILEETIRQNPIGDVIYFWARLDRDGGVIGSNNVLTFWSMCDILNGGNCRTAFEDGFREMYGLPTYAEGLPSMPEDGGYWSALHSWVMPTPSFLEFIMFSRMFVDSLDALHKNSSKFHTCLLGSSEIERKHCYCRVLEVLINVWAYHSARKMVYIDPETGSMEEQHPVEQRRSFLWAKYFNITLLKRMDEDLAEAADDGDHPRDVWLWPLTGEVHWQGIYEREREERYRLKMDKKRKTKEKLYERMKYGYRQKSLGR</sequence>
<accession>A0ACB9PVZ5</accession>